<evidence type="ECO:0000259" key="5">
    <source>
        <dbReference type="PROSITE" id="PS50926"/>
    </source>
</evidence>
<keyword evidence="8" id="KW-1185">Reference proteome</keyword>
<keyword evidence="4" id="KW-0472">Membrane</keyword>
<dbReference type="PROSITE" id="PS50926">
    <property type="entry name" value="TRAM"/>
    <property type="match status" value="1"/>
</dbReference>
<comment type="cofactor">
    <cofactor evidence="1">
        <name>[4Fe-4S] cluster</name>
        <dbReference type="ChEBI" id="CHEBI:49883"/>
    </cofactor>
</comment>
<dbReference type="Gene3D" id="3.40.50.12160">
    <property type="entry name" value="Methylthiotransferase, N-terminal domain"/>
    <property type="match status" value="1"/>
</dbReference>
<dbReference type="SUPFAM" id="SSF102114">
    <property type="entry name" value="Radical SAM enzymes"/>
    <property type="match status" value="1"/>
</dbReference>
<dbReference type="OrthoDB" id="1730074at2759"/>
<dbReference type="PANTHER" id="PTHR11918">
    <property type="entry name" value="RADICAL SAM PROTEINS"/>
    <property type="match status" value="1"/>
</dbReference>
<evidence type="ECO:0000313" key="7">
    <source>
        <dbReference type="EMBL" id="ODM91227.1"/>
    </source>
</evidence>
<dbReference type="STRING" id="48709.A0A1D2MDZ0"/>
<dbReference type="Gene3D" id="3.30.750.210">
    <property type="match status" value="1"/>
</dbReference>
<keyword evidence="4" id="KW-0812">Transmembrane</keyword>
<dbReference type="InterPro" id="IPR007197">
    <property type="entry name" value="rSAM"/>
</dbReference>
<dbReference type="Proteomes" id="UP000094527">
    <property type="component" value="Unassembled WGS sequence"/>
</dbReference>
<dbReference type="GO" id="GO:0051539">
    <property type="term" value="F:4 iron, 4 sulfur cluster binding"/>
    <property type="evidence" value="ECO:0007669"/>
    <property type="project" value="UniProtKB-KW"/>
</dbReference>
<feature type="region of interest" description="Disordered" evidence="3">
    <location>
        <begin position="189"/>
        <end position="214"/>
    </location>
</feature>
<accession>A0A1D2MDZ0</accession>
<dbReference type="InterPro" id="IPR058240">
    <property type="entry name" value="rSAM_sf"/>
</dbReference>
<evidence type="ECO:0000256" key="2">
    <source>
        <dbReference type="ARBA" id="ARBA00022679"/>
    </source>
</evidence>
<dbReference type="InterPro" id="IPR013848">
    <property type="entry name" value="Methylthiotransferase_N"/>
</dbReference>
<dbReference type="SFLD" id="SFLDS00029">
    <property type="entry name" value="Radical_SAM"/>
    <property type="match status" value="1"/>
</dbReference>
<dbReference type="PROSITE" id="PS51449">
    <property type="entry name" value="MTTASE_N"/>
    <property type="match status" value="1"/>
</dbReference>
<proteinExistence type="predicted"/>
<organism evidence="7 8">
    <name type="scientific">Orchesella cincta</name>
    <name type="common">Springtail</name>
    <name type="synonym">Podura cincta</name>
    <dbReference type="NCBI Taxonomy" id="48709"/>
    <lineage>
        <taxon>Eukaryota</taxon>
        <taxon>Metazoa</taxon>
        <taxon>Ecdysozoa</taxon>
        <taxon>Arthropoda</taxon>
        <taxon>Hexapoda</taxon>
        <taxon>Collembola</taxon>
        <taxon>Entomobryomorpha</taxon>
        <taxon>Entomobryoidea</taxon>
        <taxon>Orchesellidae</taxon>
        <taxon>Orchesellinae</taxon>
        <taxon>Orchesella</taxon>
    </lineage>
</organism>
<dbReference type="Pfam" id="PF00919">
    <property type="entry name" value="UPF0004"/>
    <property type="match status" value="1"/>
</dbReference>
<feature type="domain" description="TRAM" evidence="5">
    <location>
        <begin position="284"/>
        <end position="350"/>
    </location>
</feature>
<dbReference type="AlphaFoldDB" id="A0A1D2MDZ0"/>
<keyword evidence="2 7" id="KW-0808">Transferase</keyword>
<dbReference type="InterPro" id="IPR020612">
    <property type="entry name" value="Methylthiotransferase_CS"/>
</dbReference>
<evidence type="ECO:0000256" key="4">
    <source>
        <dbReference type="SAM" id="Phobius"/>
    </source>
</evidence>
<dbReference type="PANTHER" id="PTHR11918:SF45">
    <property type="entry name" value="THREONYLCARBAMOYLADENOSINE TRNA METHYLTHIOTRANSFERASE"/>
    <property type="match status" value="1"/>
</dbReference>
<protein>
    <submittedName>
        <fullName evidence="7">Threonylcarbamoyladenosine tRNA methylthiotransferase</fullName>
    </submittedName>
</protein>
<sequence>MAGLLANHGFVVTSSDYASASVVVLNSCTVKGPSEQHFKNEIERANAARKHVVLAGCVTQSDRSYRSVASVIGVQQIDKIVEVVEETIRGNKIAYLSAKRHGRRSPGPSLRLPKIRKNQLIEIVPISTGCLNNCTYCKTKHARGQLASYPIESIVERIVQVCEQENIREIWLTSEDLGAWGIDLGHTIPRAPPRDSEGATPRLHAEAGNDEPPIHARPLGGDLEHPVPPERVRVPPHPGAVRLRLVLPRPGTAAAKLKRIPTHVVKARTKLLNELFLSYSNIHEHVVGTTQRVLVTETAHDGVKLVAHNKYYQQVLIDPSILGGRNVMGEWLDVRVQSFGKFSMVAGEVRYPVDWVKIITALLLVISCFIFFT</sequence>
<comment type="caution">
    <text evidence="7">The sequence shown here is derived from an EMBL/GenBank/DDBJ whole genome shotgun (WGS) entry which is preliminary data.</text>
</comment>
<feature type="compositionally biased region" description="Basic and acidic residues" evidence="3">
    <location>
        <begin position="192"/>
        <end position="207"/>
    </location>
</feature>
<dbReference type="GO" id="GO:0046872">
    <property type="term" value="F:metal ion binding"/>
    <property type="evidence" value="ECO:0007669"/>
    <property type="project" value="UniProtKB-KW"/>
</dbReference>
<dbReference type="InterPro" id="IPR038135">
    <property type="entry name" value="Methylthiotransferase_N_sf"/>
</dbReference>
<dbReference type="PROSITE" id="PS01278">
    <property type="entry name" value="MTTASE_RADICAL"/>
    <property type="match status" value="1"/>
</dbReference>
<evidence type="ECO:0000256" key="3">
    <source>
        <dbReference type="SAM" id="MobiDB-lite"/>
    </source>
</evidence>
<gene>
    <name evidence="7" type="ORF">Ocin01_15449</name>
</gene>
<evidence type="ECO:0000259" key="6">
    <source>
        <dbReference type="PROSITE" id="PS51449"/>
    </source>
</evidence>
<feature type="transmembrane region" description="Helical" evidence="4">
    <location>
        <begin position="355"/>
        <end position="372"/>
    </location>
</feature>
<feature type="domain" description="MTTase N-terminal" evidence="6">
    <location>
        <begin position="1"/>
        <end position="89"/>
    </location>
</feature>
<name>A0A1D2MDZ0_ORCCI</name>
<dbReference type="GO" id="GO:0035598">
    <property type="term" value="F:tRNA (N(6)-L-threonylcarbamoyladenosine(37)-C(2))-methylthiotransferase activity"/>
    <property type="evidence" value="ECO:0007669"/>
    <property type="project" value="TreeGrafter"/>
</dbReference>
<dbReference type="EMBL" id="LJIJ01001623">
    <property type="protein sequence ID" value="ODM91227.1"/>
    <property type="molecule type" value="Genomic_DNA"/>
</dbReference>
<evidence type="ECO:0000313" key="8">
    <source>
        <dbReference type="Proteomes" id="UP000094527"/>
    </source>
</evidence>
<evidence type="ECO:0000256" key="1">
    <source>
        <dbReference type="ARBA" id="ARBA00001966"/>
    </source>
</evidence>
<keyword evidence="4" id="KW-1133">Transmembrane helix</keyword>
<dbReference type="GO" id="GO:0005783">
    <property type="term" value="C:endoplasmic reticulum"/>
    <property type="evidence" value="ECO:0007669"/>
    <property type="project" value="TreeGrafter"/>
</dbReference>
<reference evidence="7 8" key="1">
    <citation type="journal article" date="2016" name="Genome Biol. Evol.">
        <title>Gene Family Evolution Reflects Adaptation to Soil Environmental Stressors in the Genome of the Collembolan Orchesella cincta.</title>
        <authorList>
            <person name="Faddeeva-Vakhrusheva A."/>
            <person name="Derks M.F."/>
            <person name="Anvar S.Y."/>
            <person name="Agamennone V."/>
            <person name="Suring W."/>
            <person name="Smit S."/>
            <person name="van Straalen N.M."/>
            <person name="Roelofs D."/>
        </authorList>
    </citation>
    <scope>NUCLEOTIDE SEQUENCE [LARGE SCALE GENOMIC DNA]</scope>
    <source>
        <tissue evidence="7">Mixed pool</tissue>
    </source>
</reference>
<dbReference type="InterPro" id="IPR002792">
    <property type="entry name" value="TRAM_dom"/>
</dbReference>